<name>A0A1C7M227_GRIFR</name>
<dbReference type="AlphaFoldDB" id="A0A1C7M227"/>
<sequence>MFVRMFRDDLDLRESYVRSESVEWMLVVSDGRAVEMLRLDVLGWRGMVNVWREGLVGNPKRCCVDFGGGVGYEKYGQPEKKNSDDTVAEHFDAVPRMLEDVELKRVYIKVAGT</sequence>
<keyword evidence="2" id="KW-1185">Reference proteome</keyword>
<protein>
    <submittedName>
        <fullName evidence="1">Uncharacterized protein</fullName>
    </submittedName>
</protein>
<reference evidence="1 2" key="1">
    <citation type="submission" date="2016-03" db="EMBL/GenBank/DDBJ databases">
        <title>Whole genome sequencing of Grifola frondosa 9006-11.</title>
        <authorList>
            <person name="Min B."/>
            <person name="Park H."/>
            <person name="Kim J.-G."/>
            <person name="Cho H."/>
            <person name="Oh Y.-L."/>
            <person name="Kong W.-S."/>
            <person name="Choi I.-G."/>
        </authorList>
    </citation>
    <scope>NUCLEOTIDE SEQUENCE [LARGE SCALE GENOMIC DNA]</scope>
    <source>
        <strain evidence="1 2">9006-11</strain>
    </source>
</reference>
<dbReference type="EMBL" id="LUGG01000013">
    <property type="protein sequence ID" value="OBZ71033.1"/>
    <property type="molecule type" value="Genomic_DNA"/>
</dbReference>
<gene>
    <name evidence="1" type="ORF">A0H81_09267</name>
</gene>
<evidence type="ECO:0000313" key="1">
    <source>
        <dbReference type="EMBL" id="OBZ71033.1"/>
    </source>
</evidence>
<comment type="caution">
    <text evidence="1">The sequence shown here is derived from an EMBL/GenBank/DDBJ whole genome shotgun (WGS) entry which is preliminary data.</text>
</comment>
<proteinExistence type="predicted"/>
<organism evidence="1 2">
    <name type="scientific">Grifola frondosa</name>
    <name type="common">Maitake</name>
    <name type="synonym">Polyporus frondosus</name>
    <dbReference type="NCBI Taxonomy" id="5627"/>
    <lineage>
        <taxon>Eukaryota</taxon>
        <taxon>Fungi</taxon>
        <taxon>Dikarya</taxon>
        <taxon>Basidiomycota</taxon>
        <taxon>Agaricomycotina</taxon>
        <taxon>Agaricomycetes</taxon>
        <taxon>Polyporales</taxon>
        <taxon>Grifolaceae</taxon>
        <taxon>Grifola</taxon>
    </lineage>
</organism>
<evidence type="ECO:0000313" key="2">
    <source>
        <dbReference type="Proteomes" id="UP000092993"/>
    </source>
</evidence>
<dbReference type="Proteomes" id="UP000092993">
    <property type="component" value="Unassembled WGS sequence"/>
</dbReference>
<accession>A0A1C7M227</accession>